<dbReference type="PROSITE" id="PS50096">
    <property type="entry name" value="IQ"/>
    <property type="match status" value="2"/>
</dbReference>
<organism evidence="1 2">
    <name type="scientific">Erinaceus europaeus</name>
    <name type="common">Western European hedgehog</name>
    <dbReference type="NCBI Taxonomy" id="9365"/>
    <lineage>
        <taxon>Eukaryota</taxon>
        <taxon>Metazoa</taxon>
        <taxon>Chordata</taxon>
        <taxon>Craniata</taxon>
        <taxon>Vertebrata</taxon>
        <taxon>Euteleostomi</taxon>
        <taxon>Mammalia</taxon>
        <taxon>Eutheria</taxon>
        <taxon>Laurasiatheria</taxon>
        <taxon>Eulipotyphla</taxon>
        <taxon>Erinaceidae</taxon>
        <taxon>Erinaceinae</taxon>
        <taxon>Erinaceus</taxon>
    </lineage>
</organism>
<gene>
    <name evidence="2" type="primary">LOC132542131</name>
</gene>
<accession>A0ABM3YII4</accession>
<keyword evidence="1" id="KW-1185">Reference proteome</keyword>
<protein>
    <submittedName>
        <fullName evidence="2">IQ domain-containing protein F5-like</fullName>
    </submittedName>
</protein>
<name>A0ABM3YII4_ERIEU</name>
<proteinExistence type="predicted"/>
<dbReference type="Gene3D" id="1.20.5.190">
    <property type="match status" value="2"/>
</dbReference>
<dbReference type="PANTHER" id="PTHR21633">
    <property type="entry name" value="IQ MOTIF CONTAINING F"/>
    <property type="match status" value="1"/>
</dbReference>
<dbReference type="GeneID" id="132542131"/>
<dbReference type="Proteomes" id="UP001652624">
    <property type="component" value="Chromosome 12"/>
</dbReference>
<dbReference type="InterPro" id="IPR039887">
    <property type="entry name" value="IQCF"/>
</dbReference>
<dbReference type="RefSeq" id="XP_060060888.1">
    <property type="nucleotide sequence ID" value="XM_060204905.1"/>
</dbReference>
<dbReference type="InterPro" id="IPR000048">
    <property type="entry name" value="IQ_motif_EF-hand-BS"/>
</dbReference>
<dbReference type="Pfam" id="PF00612">
    <property type="entry name" value="IQ"/>
    <property type="match status" value="2"/>
</dbReference>
<evidence type="ECO:0000313" key="1">
    <source>
        <dbReference type="Proteomes" id="UP001652624"/>
    </source>
</evidence>
<dbReference type="PANTHER" id="PTHR21633:SF10">
    <property type="entry name" value="IQ MOTIF CONTAINING F4"/>
    <property type="match status" value="1"/>
</dbReference>
<evidence type="ECO:0000313" key="2">
    <source>
        <dbReference type="RefSeq" id="XP_060060888.1"/>
    </source>
</evidence>
<reference evidence="2" key="1">
    <citation type="submission" date="2025-08" db="UniProtKB">
        <authorList>
            <consortium name="RefSeq"/>
        </authorList>
    </citation>
    <scope>IDENTIFICATION</scope>
</reference>
<sequence>MGNKCCKKKPEKEETVTVKEPVKIPEEPVKPIKPKKTPPLDDVQKAKAIKIQAWWRGTLVRRTLLHASLRAWIIQNWWRQMQVNLLKRQQLAVVQTHAWQLWAVVKLQSWVRMWHIRQGYRRLLDATRIIQFHWRWHSCHTRGCFWGSYEITANQLDLELMVFLGSQICRMTDCIPFPIKD</sequence>
<dbReference type="SMART" id="SM00015">
    <property type="entry name" value="IQ"/>
    <property type="match status" value="2"/>
</dbReference>